<comment type="caution">
    <text evidence="1">The sequence shown here is derived from an EMBL/GenBank/DDBJ whole genome shotgun (WGS) entry which is preliminary data.</text>
</comment>
<evidence type="ECO:0000313" key="1">
    <source>
        <dbReference type="EMBL" id="KAK3690755.1"/>
    </source>
</evidence>
<proteinExistence type="predicted"/>
<protein>
    <submittedName>
        <fullName evidence="1">Uncharacterized protein</fullName>
    </submittedName>
</protein>
<reference evidence="1" key="1">
    <citation type="submission" date="2023-07" db="EMBL/GenBank/DDBJ databases">
        <title>Black Yeasts Isolated from many extreme environments.</title>
        <authorList>
            <person name="Coleine C."/>
            <person name="Stajich J.E."/>
            <person name="Selbmann L."/>
        </authorList>
    </citation>
    <scope>NUCLEOTIDE SEQUENCE</scope>
    <source>
        <strain evidence="1">CCFEE 5714</strain>
    </source>
</reference>
<organism evidence="1 2">
    <name type="scientific">Vermiconidia calcicola</name>
    <dbReference type="NCBI Taxonomy" id="1690605"/>
    <lineage>
        <taxon>Eukaryota</taxon>
        <taxon>Fungi</taxon>
        <taxon>Dikarya</taxon>
        <taxon>Ascomycota</taxon>
        <taxon>Pezizomycotina</taxon>
        <taxon>Dothideomycetes</taxon>
        <taxon>Dothideomycetidae</taxon>
        <taxon>Mycosphaerellales</taxon>
        <taxon>Extremaceae</taxon>
        <taxon>Vermiconidia</taxon>
    </lineage>
</organism>
<dbReference type="EMBL" id="JAUTXU010000281">
    <property type="protein sequence ID" value="KAK3690755.1"/>
    <property type="molecule type" value="Genomic_DNA"/>
</dbReference>
<gene>
    <name evidence="1" type="ORF">LTR37_019021</name>
</gene>
<evidence type="ECO:0000313" key="2">
    <source>
        <dbReference type="Proteomes" id="UP001281147"/>
    </source>
</evidence>
<dbReference type="Proteomes" id="UP001281147">
    <property type="component" value="Unassembled WGS sequence"/>
</dbReference>
<name>A0ACC3MHA0_9PEZI</name>
<accession>A0ACC3MHA0</accession>
<keyword evidence="2" id="KW-1185">Reference proteome</keyword>
<sequence length="373" mass="41288">MASPAMRQSLFPSVFLGLSLMAVYYMRLGPASTAAGEHLAPVTEPGPFVFAESDGVALRETYIGIPAIDTGLSVLVAAFLTGAAGWNQAFQLQQINFLFSFLPVIVVWSVEAGRSRNARTAISFTSLWALFYQTIGGAVIIPLWYVSYLYSTSKPGYWDRSHEMPTPRAKALLPALLVGYVLPTILMFQPFQSIWTQQFMVALWQPSPLFVNAIWWLLPIVFPSKGSASAKRVSSNDKGHLKPVYLTATVISATVHIAVLATCLRSENAELSLWNVFVATKWEKRPMSQALHFIFQIDFWIIFAASILFCYVAIFDLTATRMIDVGMIKPIGLLTLCTVLLGPGAALSAFWYWREGRLSNTSGGFVRTTKGYR</sequence>